<dbReference type="AlphaFoldDB" id="A0A9X2ZEC1"/>
<evidence type="ECO:0000313" key="2">
    <source>
        <dbReference type="Proteomes" id="UP001155040"/>
    </source>
</evidence>
<proteinExistence type="predicted"/>
<name>A0A9X2ZEC1_9BACT</name>
<accession>A0A9X2ZEC1</accession>
<protein>
    <submittedName>
        <fullName evidence="1">Uncharacterized protein</fullName>
    </submittedName>
</protein>
<dbReference type="EMBL" id="JANUBF010000029">
    <property type="protein sequence ID" value="MCS4037914.1"/>
    <property type="molecule type" value="Genomic_DNA"/>
</dbReference>
<reference evidence="1" key="1">
    <citation type="submission" date="2022-08" db="EMBL/GenBank/DDBJ databases">
        <title>Genomic Encyclopedia of Type Strains, Phase V (KMG-V): Genome sequencing to study the core and pangenomes of soil and plant-associated prokaryotes.</title>
        <authorList>
            <person name="Whitman W."/>
        </authorList>
    </citation>
    <scope>NUCLEOTIDE SEQUENCE</scope>
    <source>
        <strain evidence="1">SP3012</strain>
    </source>
</reference>
<sequence length="40" mass="4549">MSHFEVSAGARQRAGTVETVRFNPRLMYAQSDCATEVLYR</sequence>
<dbReference type="Proteomes" id="UP001155040">
    <property type="component" value="Unassembled WGS sequence"/>
</dbReference>
<evidence type="ECO:0000313" key="1">
    <source>
        <dbReference type="EMBL" id="MCS4037914.1"/>
    </source>
</evidence>
<comment type="caution">
    <text evidence="1">The sequence shown here is derived from an EMBL/GenBank/DDBJ whole genome shotgun (WGS) entry which is preliminary data.</text>
</comment>
<gene>
    <name evidence="1" type="ORF">GGQ01_003003</name>
</gene>
<organism evidence="1 2">
    <name type="scientific">Salinibacter ruber</name>
    <dbReference type="NCBI Taxonomy" id="146919"/>
    <lineage>
        <taxon>Bacteria</taxon>
        <taxon>Pseudomonadati</taxon>
        <taxon>Rhodothermota</taxon>
        <taxon>Rhodothermia</taxon>
        <taxon>Rhodothermales</taxon>
        <taxon>Salinibacteraceae</taxon>
        <taxon>Salinibacter</taxon>
    </lineage>
</organism>